<dbReference type="Pfam" id="PF01493">
    <property type="entry name" value="GXGXG"/>
    <property type="match status" value="1"/>
</dbReference>
<dbReference type="SUPFAM" id="SSF69336">
    <property type="entry name" value="Alpha subunit of glutamate synthase, C-terminal domain"/>
    <property type="match status" value="1"/>
</dbReference>
<dbReference type="CDD" id="cd02808">
    <property type="entry name" value="GltS_FMN"/>
    <property type="match status" value="1"/>
</dbReference>
<dbReference type="InterPro" id="IPR002489">
    <property type="entry name" value="Glu_synth_asu_C"/>
</dbReference>
<dbReference type="Pfam" id="PF01645">
    <property type="entry name" value="Glu_synthase"/>
    <property type="match status" value="1"/>
</dbReference>
<reference evidence="5" key="1">
    <citation type="submission" date="2017-06" db="EMBL/GenBank/DDBJ databases">
        <authorList>
            <person name="Varghese N."/>
            <person name="Submissions S."/>
        </authorList>
    </citation>
    <scope>NUCLEOTIDE SEQUENCE [LARGE SCALE GENOMIC DNA]</scope>
    <source>
        <strain evidence="5">DSM 137</strain>
    </source>
</reference>
<evidence type="ECO:0000259" key="3">
    <source>
        <dbReference type="Pfam" id="PF01645"/>
    </source>
</evidence>
<dbReference type="EMBL" id="FYDG01000002">
    <property type="protein sequence ID" value="SNB64962.1"/>
    <property type="molecule type" value="Genomic_DNA"/>
</dbReference>
<dbReference type="GO" id="GO:0015930">
    <property type="term" value="F:glutamate synthase activity"/>
    <property type="evidence" value="ECO:0007669"/>
    <property type="project" value="InterPro"/>
</dbReference>
<dbReference type="Gene3D" id="3.20.20.70">
    <property type="entry name" value="Aldolase class I"/>
    <property type="match status" value="1"/>
</dbReference>
<feature type="domain" description="Glutamate synthase" evidence="3">
    <location>
        <begin position="296"/>
        <end position="608"/>
    </location>
</feature>
<dbReference type="OrthoDB" id="9795032at2"/>
<dbReference type="InterPro" id="IPR036485">
    <property type="entry name" value="Glu_synth_asu_C_sf"/>
</dbReference>
<dbReference type="Gene3D" id="2.160.20.60">
    <property type="entry name" value="Glutamate synthase, alpha subunit, C-terminal domain"/>
    <property type="match status" value="1"/>
</dbReference>
<organism evidence="4 5">
    <name type="scientific">Rhodoblastus acidophilus</name>
    <name type="common">Rhodopseudomonas acidophila</name>
    <dbReference type="NCBI Taxonomy" id="1074"/>
    <lineage>
        <taxon>Bacteria</taxon>
        <taxon>Pseudomonadati</taxon>
        <taxon>Pseudomonadota</taxon>
        <taxon>Alphaproteobacteria</taxon>
        <taxon>Hyphomicrobiales</taxon>
        <taxon>Rhodoblastaceae</taxon>
        <taxon>Rhodoblastus</taxon>
    </lineage>
</organism>
<proteinExistence type="inferred from homology"/>
<dbReference type="InterPro" id="IPR013785">
    <property type="entry name" value="Aldolase_TIM"/>
</dbReference>
<dbReference type="PANTHER" id="PTHR43819">
    <property type="entry name" value="ARCHAEAL-TYPE GLUTAMATE SYNTHASE [NADPH]"/>
    <property type="match status" value="1"/>
</dbReference>
<dbReference type="Proteomes" id="UP000198418">
    <property type="component" value="Unassembled WGS sequence"/>
</dbReference>
<dbReference type="GO" id="GO:0006537">
    <property type="term" value="P:glutamate biosynthetic process"/>
    <property type="evidence" value="ECO:0007669"/>
    <property type="project" value="InterPro"/>
</dbReference>
<dbReference type="RefSeq" id="WP_088519666.1">
    <property type="nucleotide sequence ID" value="NZ_FYDG01000002.1"/>
</dbReference>
<feature type="domain" description="Glutamate synthase alpha subunit C-terminal" evidence="2">
    <location>
        <begin position="37"/>
        <end position="174"/>
    </location>
</feature>
<gene>
    <name evidence="4" type="ORF">SAMN06265338_102125</name>
</gene>
<dbReference type="PANTHER" id="PTHR43819:SF1">
    <property type="entry name" value="ARCHAEAL-TYPE GLUTAMATE SYNTHASE [NADPH]"/>
    <property type="match status" value="1"/>
</dbReference>
<dbReference type="AlphaFoldDB" id="A0A212QZ47"/>
<evidence type="ECO:0000313" key="4">
    <source>
        <dbReference type="EMBL" id="SNB64962.1"/>
    </source>
</evidence>
<evidence type="ECO:0000256" key="1">
    <source>
        <dbReference type="ARBA" id="ARBA00009716"/>
    </source>
</evidence>
<name>A0A212QZ47_RHOAC</name>
<dbReference type="SUPFAM" id="SSF51395">
    <property type="entry name" value="FMN-linked oxidoreductases"/>
    <property type="match status" value="1"/>
</dbReference>
<keyword evidence="5" id="KW-1185">Reference proteome</keyword>
<accession>A0A212QZ47</accession>
<protein>
    <submittedName>
        <fullName evidence="4">GXGXG motif-containing protein</fullName>
    </submittedName>
</protein>
<evidence type="ECO:0000313" key="5">
    <source>
        <dbReference type="Proteomes" id="UP000198418"/>
    </source>
</evidence>
<sequence>MVTLDLAQIPVRDANEALRAAAARGEDIEIVNPDARHHLGVGLVAPVTVKIRGSAGYFCAGLSHGARFEIESNVGWGVGDSLYAGSVVVGGNASAIAGVALRGGEIVIKGNTGSRAGQVMKAGTLLCCGNASFLAGYMMYGGRIIILGDSGERVGEDMSGGAIYVGGKVQSFGADAKLGEMTPEEDADIRAFLNKYGIAFEGEFQKIVNAGTKLRYGVNEPIARPLPYTVAEGTYWNAKVAEDIHAKAMIGRYRIRGYGAAKTVPHFNDIALKIDPERIQAASDALASVNLKTKLGDRSGAKPLELSMPVLIAPMSYGALSKSTKIALARASKLAGVVENTGEGGMLPEQRAEAGQLIYQCLSGRLGWNIHDMLKADCLEIYISQGAKPGLGGQLMAKKVTKELAAVRGIPEGIDLRSPSRHPDIMGADDLVIKVEEFREATGYKKPISIKMGAGRVRDDIKIAYKDGFDFVQLDGMQGSTGAASTEVLENMGIPTLAAIQEALDGLKEIDAGDDMPIVFMGGVKDGVDAVKALALGASAVAMGTAALIAGGCISCMQCHVGNCVVGIATQDPEHEERYKIDVQAKAIARYLEAVRWQIATLTKALGYTDFRQLSRKDLVALTPEAAAITGLPYDPDYFPVEHLLTEVA</sequence>
<dbReference type="InterPro" id="IPR002932">
    <property type="entry name" value="Glu_synthdom"/>
</dbReference>
<comment type="similarity">
    <text evidence="1">Belongs to the glutamate synthase family.</text>
</comment>
<dbReference type="CDD" id="cd00504">
    <property type="entry name" value="GXGXG"/>
    <property type="match status" value="1"/>
</dbReference>
<evidence type="ECO:0000259" key="2">
    <source>
        <dbReference type="Pfam" id="PF01493"/>
    </source>
</evidence>